<dbReference type="PANTHER" id="PTHR11795">
    <property type="entry name" value="BRANCHED-CHAIN AMINO ACID TRANSPORT SYSTEM PERMEASE PROTEIN LIVH"/>
    <property type="match status" value="1"/>
</dbReference>
<proteinExistence type="inferred from homology"/>
<evidence type="ECO:0000313" key="11">
    <source>
        <dbReference type="Proteomes" id="UP000482960"/>
    </source>
</evidence>
<feature type="transmembrane region" description="Helical" evidence="9">
    <location>
        <begin position="34"/>
        <end position="55"/>
    </location>
</feature>
<dbReference type="Pfam" id="PF02653">
    <property type="entry name" value="BPD_transp_2"/>
    <property type="match status" value="1"/>
</dbReference>
<feature type="transmembrane region" description="Helical" evidence="9">
    <location>
        <begin position="224"/>
        <end position="249"/>
    </location>
</feature>
<keyword evidence="3" id="KW-1003">Cell membrane</keyword>
<reference evidence="10 11" key="1">
    <citation type="submission" date="2020-03" db="EMBL/GenBank/DDBJ databases">
        <title>Whole genome shotgun sequence of Phytohabitans rumicis NBRC 108638.</title>
        <authorList>
            <person name="Komaki H."/>
            <person name="Tamura T."/>
        </authorList>
    </citation>
    <scope>NUCLEOTIDE SEQUENCE [LARGE SCALE GENOMIC DNA]</scope>
    <source>
        <strain evidence="10 11">NBRC 108638</strain>
    </source>
</reference>
<evidence type="ECO:0000256" key="7">
    <source>
        <dbReference type="ARBA" id="ARBA00023136"/>
    </source>
</evidence>
<feature type="transmembrane region" description="Helical" evidence="9">
    <location>
        <begin position="136"/>
        <end position="158"/>
    </location>
</feature>
<dbReference type="InterPro" id="IPR001851">
    <property type="entry name" value="ABC_transp_permease"/>
</dbReference>
<evidence type="ECO:0000313" key="10">
    <source>
        <dbReference type="EMBL" id="GFJ96284.1"/>
    </source>
</evidence>
<feature type="transmembrane region" description="Helical" evidence="9">
    <location>
        <begin position="190"/>
        <end position="212"/>
    </location>
</feature>
<feature type="transmembrane region" description="Helical" evidence="9">
    <location>
        <begin position="61"/>
        <end position="79"/>
    </location>
</feature>
<dbReference type="GO" id="GO:0022857">
    <property type="term" value="F:transmembrane transporter activity"/>
    <property type="evidence" value="ECO:0007669"/>
    <property type="project" value="InterPro"/>
</dbReference>
<keyword evidence="4 9" id="KW-0812">Transmembrane</keyword>
<protein>
    <submittedName>
        <fullName evidence="10">Branched-chain amino acid ABC transporter permease</fullName>
    </submittedName>
</protein>
<feature type="transmembrane region" description="Helical" evidence="9">
    <location>
        <begin position="6"/>
        <end position="27"/>
    </location>
</feature>
<dbReference type="Proteomes" id="UP000482960">
    <property type="component" value="Unassembled WGS sequence"/>
</dbReference>
<organism evidence="10 11">
    <name type="scientific">Phytohabitans rumicis</name>
    <dbReference type="NCBI Taxonomy" id="1076125"/>
    <lineage>
        <taxon>Bacteria</taxon>
        <taxon>Bacillati</taxon>
        <taxon>Actinomycetota</taxon>
        <taxon>Actinomycetes</taxon>
        <taxon>Micromonosporales</taxon>
        <taxon>Micromonosporaceae</taxon>
    </lineage>
</organism>
<evidence type="ECO:0000256" key="1">
    <source>
        <dbReference type="ARBA" id="ARBA00004651"/>
    </source>
</evidence>
<gene>
    <name evidence="10" type="ORF">Prum_099260</name>
</gene>
<name>A0A6V8LJ93_9ACTN</name>
<dbReference type="AlphaFoldDB" id="A0A6V8LJ93"/>
<reference evidence="10 11" key="2">
    <citation type="submission" date="2020-03" db="EMBL/GenBank/DDBJ databases">
        <authorList>
            <person name="Ichikawa N."/>
            <person name="Kimura A."/>
            <person name="Kitahashi Y."/>
            <person name="Uohara A."/>
        </authorList>
    </citation>
    <scope>NUCLEOTIDE SEQUENCE [LARGE SCALE GENOMIC DNA]</scope>
    <source>
        <strain evidence="10 11">NBRC 108638</strain>
    </source>
</reference>
<keyword evidence="7 9" id="KW-0472">Membrane</keyword>
<comment type="caution">
    <text evidence="10">The sequence shown here is derived from an EMBL/GenBank/DDBJ whole genome shotgun (WGS) entry which is preliminary data.</text>
</comment>
<evidence type="ECO:0000256" key="2">
    <source>
        <dbReference type="ARBA" id="ARBA00022448"/>
    </source>
</evidence>
<dbReference type="GO" id="GO:0005886">
    <property type="term" value="C:plasma membrane"/>
    <property type="evidence" value="ECO:0007669"/>
    <property type="project" value="UniProtKB-SubCell"/>
</dbReference>
<accession>A0A6V8LJ93</accession>
<keyword evidence="6 9" id="KW-1133">Transmembrane helix</keyword>
<evidence type="ECO:0000256" key="8">
    <source>
        <dbReference type="ARBA" id="ARBA00037998"/>
    </source>
</evidence>
<comment type="similarity">
    <text evidence="8">Belongs to the binding-protein-dependent transport system permease family. LivHM subfamily.</text>
</comment>
<evidence type="ECO:0000256" key="3">
    <source>
        <dbReference type="ARBA" id="ARBA00022475"/>
    </source>
</evidence>
<feature type="transmembrane region" description="Helical" evidence="9">
    <location>
        <begin position="91"/>
        <end position="116"/>
    </location>
</feature>
<feature type="transmembrane region" description="Helical" evidence="9">
    <location>
        <begin position="255"/>
        <end position="275"/>
    </location>
</feature>
<comment type="subcellular location">
    <subcellularLocation>
        <location evidence="1">Cell membrane</location>
        <topology evidence="1">Multi-pass membrane protein</topology>
    </subcellularLocation>
</comment>
<dbReference type="InterPro" id="IPR052157">
    <property type="entry name" value="BCAA_transport_permease"/>
</dbReference>
<keyword evidence="5" id="KW-0029">Amino-acid transport</keyword>
<dbReference type="CDD" id="cd06582">
    <property type="entry name" value="TM_PBP1_LivH_like"/>
    <property type="match status" value="1"/>
</dbReference>
<keyword evidence="11" id="KW-1185">Reference proteome</keyword>
<sequence length="289" mass="29854">MQVTIQTFIGGLSLGAIYALVAMGFSLVYRTMGLVNFAHGNVVMIGAYFASTFYLSAKLPFAVAMVIALIVTGLIGIVIERVLRPLENKDFDLMLIGTIGFGIVLEALAIIIWGATGRAVRSPVPGAPLDVFGIRIRTYDLVVLAIAAAATAVLVLFLQRTKRGAAMQAVAMDHQAATAVGIHVGRSNAVAFMIGAGLAALAGGLVGPLLYVSPAMGGTLGIKGFAAAILGGFGSIPGAIVGGLAIGVLDSYAAGHFQGYSELVLFLVFTVIIMIRPTGIFGERTVNRA</sequence>
<evidence type="ECO:0000256" key="9">
    <source>
        <dbReference type="SAM" id="Phobius"/>
    </source>
</evidence>
<evidence type="ECO:0000256" key="6">
    <source>
        <dbReference type="ARBA" id="ARBA00022989"/>
    </source>
</evidence>
<keyword evidence="2" id="KW-0813">Transport</keyword>
<dbReference type="GO" id="GO:0006865">
    <property type="term" value="P:amino acid transport"/>
    <property type="evidence" value="ECO:0007669"/>
    <property type="project" value="UniProtKB-KW"/>
</dbReference>
<dbReference type="PANTHER" id="PTHR11795:SF445">
    <property type="entry name" value="AMINO ACID ABC TRANSPORTER PERMEASE PROTEIN"/>
    <property type="match status" value="1"/>
</dbReference>
<dbReference type="RefSeq" id="WP_173085881.1">
    <property type="nucleotide sequence ID" value="NZ_BAABJB010000047.1"/>
</dbReference>
<dbReference type="EMBL" id="BLPG01000002">
    <property type="protein sequence ID" value="GFJ96284.1"/>
    <property type="molecule type" value="Genomic_DNA"/>
</dbReference>
<evidence type="ECO:0000256" key="4">
    <source>
        <dbReference type="ARBA" id="ARBA00022692"/>
    </source>
</evidence>
<evidence type="ECO:0000256" key="5">
    <source>
        <dbReference type="ARBA" id="ARBA00022970"/>
    </source>
</evidence>